<feature type="domain" description="Polysaccharide pyruvyl transferase" evidence="1">
    <location>
        <begin position="16"/>
        <end position="286"/>
    </location>
</feature>
<reference evidence="2 3" key="1">
    <citation type="submission" date="2024-04" db="EMBL/GenBank/DDBJ databases">
        <title>Human intestinal bacterial collection.</title>
        <authorList>
            <person name="Pauvert C."/>
            <person name="Hitch T.C.A."/>
            <person name="Clavel T."/>
        </authorList>
    </citation>
    <scope>NUCLEOTIDE SEQUENCE [LARGE SCALE GENOMIC DNA]</scope>
    <source>
        <strain evidence="2 3">CLA-AA-H161</strain>
    </source>
</reference>
<keyword evidence="2" id="KW-0328">Glycosyltransferase</keyword>
<keyword evidence="2" id="KW-0808">Transferase</keyword>
<dbReference type="RefSeq" id="WP_349084139.1">
    <property type="nucleotide sequence ID" value="NZ_JBBNFW010000179.1"/>
</dbReference>
<keyword evidence="3" id="KW-1185">Reference proteome</keyword>
<evidence type="ECO:0000313" key="2">
    <source>
        <dbReference type="EMBL" id="MEQ2413915.1"/>
    </source>
</evidence>
<sequence>MKKVMIHCSTNDGSSNFGDVLFAKMILDYLGKKGFEAAFYDLSPYFEEYLYKKLGFPRHQFNLKDADAALYFGGGYFGERECETLYQHIHHYQRFMRYGKKALKLNKKIAVIGIGAGNYLWGPSKTVVKNVCEKSLYVTTRDQESTDFLKKIGVSSDIKTCSDIVQTLNLESLSITEKTQLDEKKKYIFVHTSYKMDVAQMFAEGLEPFLQNHPDVDVIIGTDSVLDIEKPAGYIRDLLGHNRTIVYNYTTPDNLCWILSQCSLVVTYKLHVGIVSAALSKSVIAFPKHEKVKRYYQQIGESDRFKDFKSASPQDVLKMAECYWEKNIVLNDQISELAKRNWDVLDEFLKKV</sequence>
<dbReference type="Pfam" id="PF04230">
    <property type="entry name" value="PS_pyruv_trans"/>
    <property type="match status" value="1"/>
</dbReference>
<dbReference type="EMBL" id="JBBNFW010000179">
    <property type="protein sequence ID" value="MEQ2413915.1"/>
    <property type="molecule type" value="Genomic_DNA"/>
</dbReference>
<evidence type="ECO:0000313" key="3">
    <source>
        <dbReference type="Proteomes" id="UP001470752"/>
    </source>
</evidence>
<evidence type="ECO:0000259" key="1">
    <source>
        <dbReference type="Pfam" id="PF04230"/>
    </source>
</evidence>
<dbReference type="PANTHER" id="PTHR36836">
    <property type="entry name" value="COLANIC ACID BIOSYNTHESIS PROTEIN WCAK"/>
    <property type="match status" value="1"/>
</dbReference>
<dbReference type="PANTHER" id="PTHR36836:SF1">
    <property type="entry name" value="COLANIC ACID BIOSYNTHESIS PROTEIN WCAK"/>
    <property type="match status" value="1"/>
</dbReference>
<comment type="caution">
    <text evidence="2">The sequence shown here is derived from an EMBL/GenBank/DDBJ whole genome shotgun (WGS) entry which is preliminary data.</text>
</comment>
<dbReference type="EC" id="2.4.-.-" evidence="2"/>
<proteinExistence type="predicted"/>
<accession>A0ABV1CNE6</accession>
<protein>
    <submittedName>
        <fullName evidence="2">Polysaccharide pyruvyl transferase family protein</fullName>
        <ecNumber evidence="2">2.4.-.-</ecNumber>
    </submittedName>
</protein>
<organism evidence="2 3">
    <name type="scientific">Blautia acetigignens</name>
    <dbReference type="NCBI Taxonomy" id="2981783"/>
    <lineage>
        <taxon>Bacteria</taxon>
        <taxon>Bacillati</taxon>
        <taxon>Bacillota</taxon>
        <taxon>Clostridia</taxon>
        <taxon>Lachnospirales</taxon>
        <taxon>Lachnospiraceae</taxon>
        <taxon>Blautia</taxon>
    </lineage>
</organism>
<dbReference type="GO" id="GO:0016757">
    <property type="term" value="F:glycosyltransferase activity"/>
    <property type="evidence" value="ECO:0007669"/>
    <property type="project" value="UniProtKB-KW"/>
</dbReference>
<dbReference type="InterPro" id="IPR007345">
    <property type="entry name" value="Polysacch_pyruvyl_Trfase"/>
</dbReference>
<name>A0ABV1CNE6_9FIRM</name>
<gene>
    <name evidence="2" type="ORF">AAAX94_12925</name>
</gene>
<dbReference type="Proteomes" id="UP001470752">
    <property type="component" value="Unassembled WGS sequence"/>
</dbReference>
<dbReference type="SUPFAM" id="SSF53756">
    <property type="entry name" value="UDP-Glycosyltransferase/glycogen phosphorylase"/>
    <property type="match status" value="1"/>
</dbReference>